<evidence type="ECO:0000256" key="3">
    <source>
        <dbReference type="ARBA" id="ARBA00022692"/>
    </source>
</evidence>
<evidence type="ECO:0000259" key="9">
    <source>
        <dbReference type="Pfam" id="PF12704"/>
    </source>
</evidence>
<name>A0ABS2KAV9_9GAMM</name>
<feature type="transmembrane region" description="Helical" evidence="7">
    <location>
        <begin position="736"/>
        <end position="759"/>
    </location>
</feature>
<dbReference type="RefSeq" id="WP_204629927.1">
    <property type="nucleotide sequence ID" value="NZ_BSOC01000010.1"/>
</dbReference>
<dbReference type="Pfam" id="PF12704">
    <property type="entry name" value="MacB_PCD"/>
    <property type="match status" value="2"/>
</dbReference>
<evidence type="ECO:0000313" key="11">
    <source>
        <dbReference type="Proteomes" id="UP001430193"/>
    </source>
</evidence>
<reference evidence="10" key="1">
    <citation type="submission" date="2020-10" db="EMBL/GenBank/DDBJ databases">
        <title>Phylogeny of dyella-like bacteria.</title>
        <authorList>
            <person name="Fu J."/>
        </authorList>
    </citation>
    <scope>NUCLEOTIDE SEQUENCE</scope>
    <source>
        <strain evidence="10">DHON07</strain>
    </source>
</reference>
<dbReference type="Pfam" id="PF02687">
    <property type="entry name" value="FtsX"/>
    <property type="match status" value="1"/>
</dbReference>
<feature type="domain" description="MacB-like periplasmic core" evidence="9">
    <location>
        <begin position="423"/>
        <end position="626"/>
    </location>
</feature>
<dbReference type="Proteomes" id="UP001430193">
    <property type="component" value="Unassembled WGS sequence"/>
</dbReference>
<protein>
    <submittedName>
        <fullName evidence="10">ABC transporter permease</fullName>
    </submittedName>
</protein>
<proteinExistence type="inferred from homology"/>
<evidence type="ECO:0000256" key="7">
    <source>
        <dbReference type="SAM" id="Phobius"/>
    </source>
</evidence>
<feature type="transmembrane region" description="Helical" evidence="7">
    <location>
        <begin position="324"/>
        <end position="343"/>
    </location>
</feature>
<keyword evidence="3 7" id="KW-0812">Transmembrane</keyword>
<keyword evidence="2" id="KW-1003">Cell membrane</keyword>
<feature type="transmembrane region" description="Helical" evidence="7">
    <location>
        <begin position="369"/>
        <end position="391"/>
    </location>
</feature>
<evidence type="ECO:0000259" key="8">
    <source>
        <dbReference type="Pfam" id="PF02687"/>
    </source>
</evidence>
<feature type="transmembrane region" description="Helical" evidence="7">
    <location>
        <begin position="269"/>
        <end position="289"/>
    </location>
</feature>
<evidence type="ECO:0000256" key="2">
    <source>
        <dbReference type="ARBA" id="ARBA00022475"/>
    </source>
</evidence>
<feature type="transmembrane region" description="Helical" evidence="7">
    <location>
        <begin position="687"/>
        <end position="715"/>
    </location>
</feature>
<feature type="transmembrane region" description="Helical" evidence="7">
    <location>
        <begin position="779"/>
        <end position="800"/>
    </location>
</feature>
<feature type="transmembrane region" description="Helical" evidence="7">
    <location>
        <begin position="412"/>
        <end position="440"/>
    </location>
</feature>
<dbReference type="InterPro" id="IPR050250">
    <property type="entry name" value="Macrolide_Exporter_MacB"/>
</dbReference>
<dbReference type="InterPro" id="IPR003838">
    <property type="entry name" value="ABC3_permease_C"/>
</dbReference>
<comment type="subcellular location">
    <subcellularLocation>
        <location evidence="1">Cell membrane</location>
        <topology evidence="1">Multi-pass membrane protein</topology>
    </subcellularLocation>
</comment>
<dbReference type="PANTHER" id="PTHR30572">
    <property type="entry name" value="MEMBRANE COMPONENT OF TRANSPORTER-RELATED"/>
    <property type="match status" value="1"/>
</dbReference>
<evidence type="ECO:0000256" key="4">
    <source>
        <dbReference type="ARBA" id="ARBA00022989"/>
    </source>
</evidence>
<gene>
    <name evidence="10" type="ORF">ISS99_02155</name>
</gene>
<accession>A0ABS2KAV9</accession>
<evidence type="ECO:0000313" key="10">
    <source>
        <dbReference type="EMBL" id="MBM7128312.1"/>
    </source>
</evidence>
<feature type="domain" description="MacB-like periplasmic core" evidence="9">
    <location>
        <begin position="23"/>
        <end position="230"/>
    </location>
</feature>
<keyword evidence="11" id="KW-1185">Reference proteome</keyword>
<feature type="domain" description="ABC3 transporter permease C-terminal" evidence="8">
    <location>
        <begin position="692"/>
        <end position="807"/>
    </location>
</feature>
<keyword evidence="5 7" id="KW-0472">Membrane</keyword>
<organism evidence="10 11">
    <name type="scientific">Dyella mobilis</name>
    <dbReference type="NCBI Taxonomy" id="1849582"/>
    <lineage>
        <taxon>Bacteria</taxon>
        <taxon>Pseudomonadati</taxon>
        <taxon>Pseudomonadota</taxon>
        <taxon>Gammaproteobacteria</taxon>
        <taxon>Lysobacterales</taxon>
        <taxon>Rhodanobacteraceae</taxon>
        <taxon>Dyella</taxon>
    </lineage>
</organism>
<evidence type="ECO:0000256" key="1">
    <source>
        <dbReference type="ARBA" id="ARBA00004651"/>
    </source>
</evidence>
<keyword evidence="4 7" id="KW-1133">Transmembrane helix</keyword>
<feature type="transmembrane region" description="Helical" evidence="7">
    <location>
        <begin position="21"/>
        <end position="43"/>
    </location>
</feature>
<evidence type="ECO:0000256" key="6">
    <source>
        <dbReference type="ARBA" id="ARBA00038076"/>
    </source>
</evidence>
<dbReference type="InterPro" id="IPR025857">
    <property type="entry name" value="MacB_PCD"/>
</dbReference>
<dbReference type="EMBL" id="JADIKF010000032">
    <property type="protein sequence ID" value="MBM7128312.1"/>
    <property type="molecule type" value="Genomic_DNA"/>
</dbReference>
<comment type="caution">
    <text evidence="10">The sequence shown here is derived from an EMBL/GenBank/DDBJ whole genome shotgun (WGS) entry which is preliminary data.</text>
</comment>
<evidence type="ECO:0000256" key="5">
    <source>
        <dbReference type="ARBA" id="ARBA00023136"/>
    </source>
</evidence>
<sequence>MSAVLRDIWVAWRAMFRRPGYLLLTTGVLALGIGASVAVYALIHAVLLRPLPYPDATQLVRLGRLRQGGTWTTSPEIYQHVLPMQGVTSAGLIRFMPDQMNIAVDGTPQLLPVNRADRGYLATLGVKPVLGRNFSADEDRPNGPQVVMLSHGFWLRRYGGDASVVGRNVAIEGVSHQIIGVLPEGVDIEQADLLLPLALPPNSDDGGPNDFAVARLAPGASVAAIGAEFAAKVHATYEHVGGTDHIFMAHESFLAEDLQTAMRASARPVLMMFLASALLVLLIVLVNLANLMLLRSMARSHDAAVRDALGAPWMRRIVPMLGEGLLIAITGTAAGMALAWMGLEMLRGFIPPEWLAGSSLQVDASTCGIALALGASMILLSVSLGMAWSLKASSPDELRTGGRTGMGRRGGLLGRLLVVAQVALATTLLCAAGVFLHVLYDAARAPLGFSSDGILTFELVPVQGIYTDNASIQRLSQQLLDRLRSQPGVMQATVGTALPAGDFSQNFYMGAVQLPGQERSRGPTPQLRAVDPDFFNVFQIATHRGRTFQATDIKGGEQVAIINQRLADQMYGGHALGKMIEVGAVMSLKAHDARIVGVIDTISPFGPLGESDGMLYLPMSQMPDDLMQFVRGINPLRFALAVHGNPDDYRGVVNRVVAEIAPNQPISKVISMQRVVHETTASTRLNLLLIGLFACLALVLAGVGMYAVMSVAVAIREREFGVRMALGASPSRLIAGVLRGGLLQVAIGLLAGFGLAFALAGVLRAVLAQINRTIFDPPVLAAVCLTLVLSSVLACLLPAWRASQVQPTRALRGE</sequence>
<dbReference type="PANTHER" id="PTHR30572:SF4">
    <property type="entry name" value="ABC TRANSPORTER PERMEASE YTRF"/>
    <property type="match status" value="1"/>
</dbReference>
<comment type="similarity">
    <text evidence="6">Belongs to the ABC-4 integral membrane protein family.</text>
</comment>